<dbReference type="Gene3D" id="1.10.10.10">
    <property type="entry name" value="Winged helix-like DNA-binding domain superfamily/Winged helix DNA-binding domain"/>
    <property type="match status" value="1"/>
</dbReference>
<dbReference type="Gene3D" id="3.40.50.300">
    <property type="entry name" value="P-loop containing nucleotide triphosphate hydrolases"/>
    <property type="match status" value="1"/>
</dbReference>
<proteinExistence type="predicted"/>
<dbReference type="CDD" id="cd06170">
    <property type="entry name" value="LuxR_C_like"/>
    <property type="match status" value="1"/>
</dbReference>
<dbReference type="InterPro" id="IPR000792">
    <property type="entry name" value="Tscrpt_reg_LuxR_C"/>
</dbReference>
<dbReference type="PROSITE" id="PS50043">
    <property type="entry name" value="HTH_LUXR_2"/>
    <property type="match status" value="1"/>
</dbReference>
<keyword evidence="1" id="KW-0547">Nucleotide-binding</keyword>
<comment type="caution">
    <text evidence="5">The sequence shown here is derived from an EMBL/GenBank/DDBJ whole genome shotgun (WGS) entry which is preliminary data.</text>
</comment>
<name>A0ABV8I2B3_9ACTN</name>
<dbReference type="PANTHER" id="PTHR16305:SF35">
    <property type="entry name" value="TRANSCRIPTIONAL ACTIVATOR DOMAIN"/>
    <property type="match status" value="1"/>
</dbReference>
<dbReference type="SUPFAM" id="SSF52540">
    <property type="entry name" value="P-loop containing nucleoside triphosphate hydrolases"/>
    <property type="match status" value="1"/>
</dbReference>
<dbReference type="PROSITE" id="PS00622">
    <property type="entry name" value="HTH_LUXR_1"/>
    <property type="match status" value="1"/>
</dbReference>
<organism evidence="5 6">
    <name type="scientific">Planomonospora corallina</name>
    <dbReference type="NCBI Taxonomy" id="1806052"/>
    <lineage>
        <taxon>Bacteria</taxon>
        <taxon>Bacillati</taxon>
        <taxon>Actinomycetota</taxon>
        <taxon>Actinomycetes</taxon>
        <taxon>Streptosporangiales</taxon>
        <taxon>Streptosporangiaceae</taxon>
        <taxon>Planomonospora</taxon>
    </lineage>
</organism>
<dbReference type="PANTHER" id="PTHR16305">
    <property type="entry name" value="TESTICULAR SOLUBLE ADENYLYL CYCLASE"/>
    <property type="match status" value="1"/>
</dbReference>
<dbReference type="InterPro" id="IPR011990">
    <property type="entry name" value="TPR-like_helical_dom_sf"/>
</dbReference>
<evidence type="ECO:0000256" key="1">
    <source>
        <dbReference type="ARBA" id="ARBA00022741"/>
    </source>
</evidence>
<dbReference type="PRINTS" id="PR00038">
    <property type="entry name" value="HTHLUXR"/>
</dbReference>
<dbReference type="InterPro" id="IPR016032">
    <property type="entry name" value="Sig_transdc_resp-reg_C-effctor"/>
</dbReference>
<dbReference type="Gene3D" id="1.25.40.10">
    <property type="entry name" value="Tetratricopeptide repeat domain"/>
    <property type="match status" value="1"/>
</dbReference>
<feature type="compositionally biased region" description="Low complexity" evidence="3">
    <location>
        <begin position="853"/>
        <end position="867"/>
    </location>
</feature>
<evidence type="ECO:0000256" key="2">
    <source>
        <dbReference type="ARBA" id="ARBA00022840"/>
    </source>
</evidence>
<evidence type="ECO:0000313" key="5">
    <source>
        <dbReference type="EMBL" id="MFC4058189.1"/>
    </source>
</evidence>
<reference evidence="6" key="1">
    <citation type="journal article" date="2019" name="Int. J. Syst. Evol. Microbiol.">
        <title>The Global Catalogue of Microorganisms (GCM) 10K type strain sequencing project: providing services to taxonomists for standard genome sequencing and annotation.</title>
        <authorList>
            <consortium name="The Broad Institute Genomics Platform"/>
            <consortium name="The Broad Institute Genome Sequencing Center for Infectious Disease"/>
            <person name="Wu L."/>
            <person name="Ma J."/>
        </authorList>
    </citation>
    <scope>NUCLEOTIDE SEQUENCE [LARGE SCALE GENOMIC DNA]</scope>
    <source>
        <strain evidence="6">TBRC 4489</strain>
    </source>
</reference>
<evidence type="ECO:0000256" key="3">
    <source>
        <dbReference type="SAM" id="MobiDB-lite"/>
    </source>
</evidence>
<evidence type="ECO:0000259" key="4">
    <source>
        <dbReference type="PROSITE" id="PS50043"/>
    </source>
</evidence>
<evidence type="ECO:0000313" key="6">
    <source>
        <dbReference type="Proteomes" id="UP001595850"/>
    </source>
</evidence>
<dbReference type="InterPro" id="IPR027417">
    <property type="entry name" value="P-loop_NTPase"/>
</dbReference>
<keyword evidence="2" id="KW-0067">ATP-binding</keyword>
<keyword evidence="6" id="KW-1185">Reference proteome</keyword>
<dbReference type="Pfam" id="PF13191">
    <property type="entry name" value="AAA_16"/>
    <property type="match status" value="1"/>
</dbReference>
<dbReference type="SMART" id="SM00421">
    <property type="entry name" value="HTH_LUXR"/>
    <property type="match status" value="1"/>
</dbReference>
<dbReference type="EMBL" id="JBHSBM010000011">
    <property type="protein sequence ID" value="MFC4058189.1"/>
    <property type="molecule type" value="Genomic_DNA"/>
</dbReference>
<dbReference type="Proteomes" id="UP001595850">
    <property type="component" value="Unassembled WGS sequence"/>
</dbReference>
<dbReference type="SUPFAM" id="SSF46894">
    <property type="entry name" value="C-terminal effector domain of the bipartite response regulators"/>
    <property type="match status" value="1"/>
</dbReference>
<dbReference type="SUPFAM" id="SSF48452">
    <property type="entry name" value="TPR-like"/>
    <property type="match status" value="1"/>
</dbReference>
<gene>
    <name evidence="5" type="ORF">ACFOWE_07770</name>
</gene>
<dbReference type="Pfam" id="PF00196">
    <property type="entry name" value="GerE"/>
    <property type="match status" value="1"/>
</dbReference>
<dbReference type="InterPro" id="IPR041664">
    <property type="entry name" value="AAA_16"/>
</dbReference>
<feature type="domain" description="HTH luxR-type" evidence="4">
    <location>
        <begin position="881"/>
        <end position="946"/>
    </location>
</feature>
<feature type="region of interest" description="Disordered" evidence="3">
    <location>
        <begin position="849"/>
        <end position="887"/>
    </location>
</feature>
<accession>A0ABV8I2B3</accession>
<sequence length="948" mass="101281">MEPQKVQSVLVGRLVELDRLLAVLRSAAEGTAGVALVGGDAGIGKTRLVTELAERARADGFAVLVGQCAELGDALPYLPLADALRGVEGELREALEARPVLGRLLPGGVDGGPESASRLTQQQLFGSVLGFLATQPVLLILEDLHWADQSTRDLLVFLSRMLQGERVCLVGTYRTDDLHRRHPLRRVLAELGRLPAVTSVELSPLDRGEMADYVALLGGTDARMIDEVVDRAEGNPFYAEELLEAAVEGSMMTDGLASLLLSRAEQLSDPAQRVLRGAAVAGRKVDHGLLQAVSGLDDLAFEEAMREIVSRGLIRPSGEYGYAFRHALLQEAVYTDLLPGERTRLHAEFARLLAGQGGSAAELAHHYLAAHDLAGALAASVEAGRRAERLGAPAEAHRHFERALGLWERVPDAEALTGTDHAGLALRTAAAAADMGDNQRAAAHMRALPPSAEVCERLAYYLYDAGQESEAVAAAEAAVEAGPTGPLLARALATFARTVFWTARHAEAGPLAERALEVARATGARDAEKSALIILASCAEYTGDRERAEQLFARVAAEDSGDLAMDLRGIFHHARIQAEGGALAAAAATADRGIRLAAETGLSWSTYGTDLRFLRYMIDYTVGEWEQARARGFGRRVGTIPEAVLSSFALFVEVALGLPEVEERLAWLRPFWPDTMVAYMSRGLAAEHALWQGDPGRALEHVTAVLDVLEPTDSGSIRVAAVGLWALAELGRTDGAGDLLGRARDGARAGLGREGRAWLLRAEAEWHRVHGRLDADAWRAVVEAFDYGFVYETARSRWRLAEALLAAGDRAAAHREWEQAVETADALGARPLGEALAELGRRARFGPVRRAEPAGPAGPAASASAGRPGPGRRPGRADRESRSPAVALTGREREVLTLVAEGLPNREIGERLFIAPKTVSVHVSNILGKLGVSSRTQAVAAARRAGLL</sequence>
<dbReference type="InterPro" id="IPR036388">
    <property type="entry name" value="WH-like_DNA-bd_sf"/>
</dbReference>
<protein>
    <submittedName>
        <fullName evidence="5">AAA family ATPase</fullName>
    </submittedName>
</protein>